<organism evidence="2 3">
    <name type="scientific">Humisphaera borealis</name>
    <dbReference type="NCBI Taxonomy" id="2807512"/>
    <lineage>
        <taxon>Bacteria</taxon>
        <taxon>Pseudomonadati</taxon>
        <taxon>Planctomycetota</taxon>
        <taxon>Phycisphaerae</taxon>
        <taxon>Tepidisphaerales</taxon>
        <taxon>Tepidisphaeraceae</taxon>
        <taxon>Humisphaera</taxon>
    </lineage>
</organism>
<evidence type="ECO:0000313" key="2">
    <source>
        <dbReference type="EMBL" id="QOV90595.1"/>
    </source>
</evidence>
<name>A0A7M2WYP7_9BACT</name>
<dbReference type="EMBL" id="CP063458">
    <property type="protein sequence ID" value="QOV90595.1"/>
    <property type="molecule type" value="Genomic_DNA"/>
</dbReference>
<sequence length="1164" mass="129626">MDLSSTLGIVQSDDVVGAVHDSTETRESRVRAVNLMLAANGLASAGGDTSGDDGFLAHTAAAMLDSYREQSRQLLEYRCPVDRRIETFLQTHLADLGLSWAPRLPSETLVLARHGIARELSLPADGDDFTSPLLHSYRVRNGVLHNPKNDKRTTAGTFHVAEGGLPIAGDKKAVPKKVFAELFRHAVNPPDDLMTLPFSARRNDPPKTFVSLLLRPLVCPEVPGVCPQKTMEVRFFAPGTLVSNLDFVESIFGNAGDPSLPKNDAGLDAEHWTGHTGCVILAPHLISLTKKELGLPHFEHATPRQRRDSMCWKDPSEKYNDGSAFKITCRTEAGVIVTIIADNYYGYCKKEVKTQISYATNLYGNTEEEHAGGALAFASYSFGDEFHPDPKRGNGRTFAEVVRDYGHMMDVMPDGYGIDKEYPRLVYIPEGCRASVARQQIWWTPKDGKERAIAMEPGKFYINPSGFKLHIEKHPGAPSWRIIGSNGDGVFCHKPCTVSGGGKSEISKSIRDYMLYGPIFVSDLDADLKVVEEVMNRDYSDRWKSDSTEKPDYSSRDSRKILSLERSLGSVIKLLSPSGSYTDEYNAWLASLPTYIYPIIFIIKRFYRAEWGDNWREHFGVDIVNGFPGHELKLHNRKLVGTYLRVGLMAGNAWRTYKVRQDFAAAAKVQTEDDITASVVVPSKRVPLKNPAGVTSFKFSENCEYRLFQRPDDAVHRGLDKQTEIDMSRTDNFFSNYEPIDPAGVKKMVERVTEFDQFTQPMQNLLKGAAKESNAYVVASSEPRIVDGKPTKNPRYLQTRPDMLDPLPKYVAYQGLRLAQAVPGDQAVLKPVDAVLIGRRNNAAEPAAQIRALAVYNPIHYQELPELFMDFVASLTGKSPSTTGAGSEGALTKGPFNALRPIVDLNNALVSYILTGLAGFSTAAGVVGPKVRVDHDISLLVPEIWCRLSAKERDPKYLIAEGYLEPVPDMTFNGETILSSRLGYRITYRFVRTFFGRLFDNPSKVFDETLLKPETQDIESFVDGMKNICEAHERVANEYFEDGSIADACPPLRALLSIMAKGSYEGATVHDPYVRKMFTREYLLGSDWYKKRLAAKQQVDIKLWSRHAKYIDAFLKLPAYTAEAKVLDLEGRRKLATAELERAKSPRYLDELTGMLGTDPSVAG</sequence>
<accession>A0A7M2WYP7</accession>
<gene>
    <name evidence="2" type="ORF">IPV69_04310</name>
</gene>
<proteinExistence type="predicted"/>
<feature type="domain" description="PPi-type phosphoenolpyruvate carboxykinase lobe 2" evidence="1">
    <location>
        <begin position="521"/>
        <end position="634"/>
    </location>
</feature>
<dbReference type="InterPro" id="IPR058710">
    <property type="entry name" value="PEPCK_lobe_2"/>
</dbReference>
<protein>
    <recommendedName>
        <fullName evidence="1">PPi-type phosphoenolpyruvate carboxykinase lobe 2 domain-containing protein</fullName>
    </recommendedName>
</protein>
<dbReference type="Proteomes" id="UP000593765">
    <property type="component" value="Chromosome"/>
</dbReference>
<reference evidence="2 3" key="1">
    <citation type="submission" date="2020-10" db="EMBL/GenBank/DDBJ databases">
        <title>Wide distribution of Phycisphaera-like planctomycetes from WD2101 soil group in peatlands and genome analysis of the first cultivated representative.</title>
        <authorList>
            <person name="Dedysh S.N."/>
            <person name="Beletsky A.V."/>
            <person name="Ivanova A."/>
            <person name="Kulichevskaya I.S."/>
            <person name="Suzina N.E."/>
            <person name="Philippov D.A."/>
            <person name="Rakitin A.L."/>
            <person name="Mardanov A.V."/>
            <person name="Ravin N.V."/>
        </authorList>
    </citation>
    <scope>NUCLEOTIDE SEQUENCE [LARGE SCALE GENOMIC DNA]</scope>
    <source>
        <strain evidence="2 3">M1803</strain>
    </source>
</reference>
<dbReference type="AlphaFoldDB" id="A0A7M2WYP7"/>
<dbReference type="Pfam" id="PF26300">
    <property type="entry name" value="PEPCK_PPi_lobe_2"/>
    <property type="match status" value="1"/>
</dbReference>
<evidence type="ECO:0000313" key="3">
    <source>
        <dbReference type="Proteomes" id="UP000593765"/>
    </source>
</evidence>
<evidence type="ECO:0000259" key="1">
    <source>
        <dbReference type="Pfam" id="PF26300"/>
    </source>
</evidence>
<dbReference type="KEGG" id="hbs:IPV69_04310"/>
<keyword evidence="3" id="KW-1185">Reference proteome</keyword>
<dbReference type="RefSeq" id="WP_206293687.1">
    <property type="nucleotide sequence ID" value="NZ_CP063458.1"/>
</dbReference>